<feature type="domain" description="Thioredoxin" evidence="6">
    <location>
        <begin position="17"/>
        <end position="182"/>
    </location>
</feature>
<dbReference type="EC" id="1.11.1.15" evidence="7"/>
<dbReference type="AlphaFoldDB" id="A0A1X6YRF3"/>
<accession>A0A1X6YRF3</accession>
<dbReference type="PROSITE" id="PS51352">
    <property type="entry name" value="THIOREDOXIN_2"/>
    <property type="match status" value="1"/>
</dbReference>
<keyword evidence="4" id="KW-1015">Disulfide bond</keyword>
<dbReference type="GO" id="GO:0005737">
    <property type="term" value="C:cytoplasm"/>
    <property type="evidence" value="ECO:0007669"/>
    <property type="project" value="TreeGrafter"/>
</dbReference>
<dbReference type="SUPFAM" id="SSF52833">
    <property type="entry name" value="Thioredoxin-like"/>
    <property type="match status" value="1"/>
</dbReference>
<dbReference type="Gene3D" id="3.40.30.10">
    <property type="entry name" value="Glutaredoxin"/>
    <property type="match status" value="1"/>
</dbReference>
<evidence type="ECO:0000256" key="1">
    <source>
        <dbReference type="ARBA" id="ARBA00022559"/>
    </source>
</evidence>
<dbReference type="EMBL" id="FWFJ01000007">
    <property type="protein sequence ID" value="SLN29098.1"/>
    <property type="molecule type" value="Genomic_DNA"/>
</dbReference>
<evidence type="ECO:0000256" key="2">
    <source>
        <dbReference type="ARBA" id="ARBA00022862"/>
    </source>
</evidence>
<dbReference type="PANTHER" id="PTHR42801:SF21">
    <property type="entry name" value="BCPB PROTEIN"/>
    <property type="match status" value="1"/>
</dbReference>
<dbReference type="InterPro" id="IPR013740">
    <property type="entry name" value="Redoxin"/>
</dbReference>
<evidence type="ECO:0000256" key="4">
    <source>
        <dbReference type="ARBA" id="ARBA00023157"/>
    </source>
</evidence>
<dbReference type="GO" id="GO:0045454">
    <property type="term" value="P:cell redox homeostasis"/>
    <property type="evidence" value="ECO:0007669"/>
    <property type="project" value="TreeGrafter"/>
</dbReference>
<dbReference type="InterPro" id="IPR036249">
    <property type="entry name" value="Thioredoxin-like_sf"/>
</dbReference>
<name>A0A1X6YRF3_9RHOB</name>
<proteinExistence type="predicted"/>
<organism evidence="7 8">
    <name type="scientific">Roseovarius gaetbuli</name>
    <dbReference type="NCBI Taxonomy" id="1356575"/>
    <lineage>
        <taxon>Bacteria</taxon>
        <taxon>Pseudomonadati</taxon>
        <taxon>Pseudomonadota</taxon>
        <taxon>Alphaproteobacteria</taxon>
        <taxon>Rhodobacterales</taxon>
        <taxon>Roseobacteraceae</taxon>
        <taxon>Roseovarius</taxon>
    </lineage>
</organism>
<protein>
    <submittedName>
        <fullName evidence="7">Putative peroxiredoxin bcp</fullName>
        <ecNumber evidence="7">1.11.1.15</ecNumber>
    </submittedName>
</protein>
<keyword evidence="8" id="KW-1185">Reference proteome</keyword>
<evidence type="ECO:0000256" key="5">
    <source>
        <dbReference type="ARBA" id="ARBA00023284"/>
    </source>
</evidence>
<dbReference type="InterPro" id="IPR013766">
    <property type="entry name" value="Thioredoxin_domain"/>
</dbReference>
<keyword evidence="1 7" id="KW-0575">Peroxidase</keyword>
<keyword evidence="3 7" id="KW-0560">Oxidoreductase</keyword>
<gene>
    <name evidence="7" type="primary">bcp_1</name>
    <name evidence="7" type="ORF">ROG8370_01134</name>
</gene>
<evidence type="ECO:0000256" key="3">
    <source>
        <dbReference type="ARBA" id="ARBA00023002"/>
    </source>
</evidence>
<dbReference type="CDD" id="cd03017">
    <property type="entry name" value="PRX_BCP"/>
    <property type="match status" value="1"/>
</dbReference>
<keyword evidence="5" id="KW-0676">Redox-active center</keyword>
<dbReference type="GO" id="GO:0034599">
    <property type="term" value="P:cellular response to oxidative stress"/>
    <property type="evidence" value="ECO:0007669"/>
    <property type="project" value="TreeGrafter"/>
</dbReference>
<evidence type="ECO:0000259" key="6">
    <source>
        <dbReference type="PROSITE" id="PS51352"/>
    </source>
</evidence>
<dbReference type="RefSeq" id="WP_245827218.1">
    <property type="nucleotide sequence ID" value="NZ_FWFJ01000007.1"/>
</dbReference>
<evidence type="ECO:0000313" key="7">
    <source>
        <dbReference type="EMBL" id="SLN29098.1"/>
    </source>
</evidence>
<dbReference type="PANTHER" id="PTHR42801">
    <property type="entry name" value="THIOREDOXIN-DEPENDENT PEROXIDE REDUCTASE"/>
    <property type="match status" value="1"/>
</dbReference>
<keyword evidence="2" id="KW-0049">Antioxidant</keyword>
<sequence length="184" mass="19917">MSEADFQRSVDDGGADHLTGMAMPSLALPATNGQEVDFATLSGLVVIYAYPRTGRPDVAAPADWHMIPGAKGCTPQSCAFRDHHAELRALGVDHVFGLSTQTTDWQAEAVARRHLPFALVLDAGVRLADALNLPRMEVAGETLLRRLTLIVRNGVIERHFYPVFVPEANAGEVCDWLRAQGSDA</sequence>
<reference evidence="8" key="1">
    <citation type="submission" date="2017-03" db="EMBL/GenBank/DDBJ databases">
        <authorList>
            <person name="Rodrigo-Torres L."/>
            <person name="Arahal R.D."/>
            <person name="Lucena T."/>
        </authorList>
    </citation>
    <scope>NUCLEOTIDE SEQUENCE [LARGE SCALE GENOMIC DNA]</scope>
    <source>
        <strain evidence="8">CECT 8370</strain>
    </source>
</reference>
<evidence type="ECO:0000313" key="8">
    <source>
        <dbReference type="Proteomes" id="UP000194012"/>
    </source>
</evidence>
<dbReference type="GO" id="GO:0008379">
    <property type="term" value="F:thioredoxin peroxidase activity"/>
    <property type="evidence" value="ECO:0007669"/>
    <property type="project" value="TreeGrafter"/>
</dbReference>
<dbReference type="Pfam" id="PF08534">
    <property type="entry name" value="Redoxin"/>
    <property type="match status" value="1"/>
</dbReference>
<dbReference type="Proteomes" id="UP000194012">
    <property type="component" value="Unassembled WGS sequence"/>
</dbReference>
<dbReference type="InterPro" id="IPR050924">
    <property type="entry name" value="Peroxiredoxin_BCP/PrxQ"/>
</dbReference>